<reference evidence="2 3" key="1">
    <citation type="submission" date="2024-02" db="EMBL/GenBank/DDBJ databases">
        <title>High-quality chromosome-scale genome assembly of Pensacola bahiagrass (Paspalum notatum Flugge var. saurae).</title>
        <authorList>
            <person name="Vega J.M."/>
            <person name="Podio M."/>
            <person name="Orjuela J."/>
            <person name="Siena L.A."/>
            <person name="Pessino S.C."/>
            <person name="Combes M.C."/>
            <person name="Mariac C."/>
            <person name="Albertini E."/>
            <person name="Pupilli F."/>
            <person name="Ortiz J.P.A."/>
            <person name="Leblanc O."/>
        </authorList>
    </citation>
    <scope>NUCLEOTIDE SEQUENCE [LARGE SCALE GENOMIC DNA]</scope>
    <source>
        <strain evidence="2">R1</strain>
        <tissue evidence="2">Leaf</tissue>
    </source>
</reference>
<dbReference type="PANTHER" id="PTHR33116:SF86">
    <property type="entry name" value="REVERSE TRANSCRIPTASE DOMAIN-CONTAINING PROTEIN"/>
    <property type="match status" value="1"/>
</dbReference>
<dbReference type="Pfam" id="PF13966">
    <property type="entry name" value="zf-RVT"/>
    <property type="match status" value="1"/>
</dbReference>
<proteinExistence type="predicted"/>
<keyword evidence="3" id="KW-1185">Reference proteome</keyword>
<organism evidence="2 3">
    <name type="scientific">Paspalum notatum var. saurae</name>
    <dbReference type="NCBI Taxonomy" id="547442"/>
    <lineage>
        <taxon>Eukaryota</taxon>
        <taxon>Viridiplantae</taxon>
        <taxon>Streptophyta</taxon>
        <taxon>Embryophyta</taxon>
        <taxon>Tracheophyta</taxon>
        <taxon>Spermatophyta</taxon>
        <taxon>Magnoliopsida</taxon>
        <taxon>Liliopsida</taxon>
        <taxon>Poales</taxon>
        <taxon>Poaceae</taxon>
        <taxon>PACMAD clade</taxon>
        <taxon>Panicoideae</taxon>
        <taxon>Andropogonodae</taxon>
        <taxon>Paspaleae</taxon>
        <taxon>Paspalinae</taxon>
        <taxon>Paspalum</taxon>
    </lineage>
</organism>
<feature type="non-terminal residue" evidence="2">
    <location>
        <position position="1"/>
    </location>
</feature>
<evidence type="ECO:0000259" key="1">
    <source>
        <dbReference type="Pfam" id="PF13966"/>
    </source>
</evidence>
<evidence type="ECO:0000313" key="2">
    <source>
        <dbReference type="EMBL" id="WVZ92941.1"/>
    </source>
</evidence>
<name>A0AAQ3UJ34_PASNO</name>
<sequence>RLKKENGEVVVEEEEIREHIHNYYSTLFQSETCDRYDELLAQVPHKVTREMNDILTREYTNEEIKAALDAMGDLKALGEDGMPARFYKKFGILWGVMAVDEVLRGGVEPQGWNDTILVLIPKVQRPENLKDLRPISLCNVVYKIVSNVISNHLKLILPKNDQRSADTPEYVLSLYENCSGQMINKSKSSIMFSCNTMEDRKAILMNKLDIGCEAMTEKYLGLPVYLGRSKKKKSFAYLKERVWKRIQGWKEKLLSKEGKEVLINAIAQAMPSYAMSCFDITKGLCDDLSSMVCQYWWSPQDNENKMHWLSWEKLCSDKRGAGFRRSPHVLYARYYPDGDLLKAEESPGISYSWRNIIHGVKAVKQRLIWRVGTQVNIWLDPWIPDGILRRPVTPRRGVVLTRVAELIDPMTGQWDIELIKEIFWEEDVKKILAIPLRPNREDMLSWHYDTKGLFSVKSVYHDPEDSREREAVRQPRGSSTCNGEDGTLKWNKVWRLPRPPKMKHFLWRLAHDSLPLRRNIMRRGLNLDTL</sequence>
<gene>
    <name evidence="2" type="ORF">U9M48_038971</name>
</gene>
<dbReference type="Proteomes" id="UP001341281">
    <property type="component" value="Chromosome 09"/>
</dbReference>
<dbReference type="InterPro" id="IPR026960">
    <property type="entry name" value="RVT-Znf"/>
</dbReference>
<feature type="domain" description="Reverse transcriptase zinc-binding" evidence="1">
    <location>
        <begin position="485"/>
        <end position="528"/>
    </location>
</feature>
<evidence type="ECO:0000313" key="3">
    <source>
        <dbReference type="Proteomes" id="UP001341281"/>
    </source>
</evidence>
<accession>A0AAQ3UJ34</accession>
<dbReference type="AlphaFoldDB" id="A0AAQ3UJ34"/>
<dbReference type="EMBL" id="CP144753">
    <property type="protein sequence ID" value="WVZ92941.1"/>
    <property type="molecule type" value="Genomic_DNA"/>
</dbReference>
<protein>
    <recommendedName>
        <fullName evidence="1">Reverse transcriptase zinc-binding domain-containing protein</fullName>
    </recommendedName>
</protein>
<dbReference type="PANTHER" id="PTHR33116">
    <property type="entry name" value="REVERSE TRANSCRIPTASE ZINC-BINDING DOMAIN-CONTAINING PROTEIN-RELATED-RELATED"/>
    <property type="match status" value="1"/>
</dbReference>